<comment type="similarity">
    <text evidence="4 12">Belongs to the GMC oxidoreductase family.</text>
</comment>
<evidence type="ECO:0000256" key="10">
    <source>
        <dbReference type="ARBA" id="ARBA00023002"/>
    </source>
</evidence>
<feature type="transmembrane region" description="Helical" evidence="14">
    <location>
        <begin position="94"/>
        <end position="117"/>
    </location>
</feature>
<dbReference type="GO" id="GO:0016020">
    <property type="term" value="C:membrane"/>
    <property type="evidence" value="ECO:0007669"/>
    <property type="project" value="UniProtKB-SubCell"/>
</dbReference>
<keyword evidence="9 14" id="KW-1133">Transmembrane helix</keyword>
<keyword evidence="6" id="KW-0285">Flavoprotein</keyword>
<evidence type="ECO:0000256" key="7">
    <source>
        <dbReference type="ARBA" id="ARBA00022692"/>
    </source>
</evidence>
<keyword evidence="8" id="KW-0274">FAD</keyword>
<dbReference type="InterPro" id="IPR000172">
    <property type="entry name" value="GMC_OxRdtase_N"/>
</dbReference>
<dbReference type="Proteomes" id="UP000230069">
    <property type="component" value="Unassembled WGS sequence"/>
</dbReference>
<evidence type="ECO:0000256" key="2">
    <source>
        <dbReference type="ARBA" id="ARBA00003842"/>
    </source>
</evidence>
<evidence type="ECO:0000256" key="5">
    <source>
        <dbReference type="ARBA" id="ARBA00013125"/>
    </source>
</evidence>
<dbReference type="PIRSF" id="PIRSF028937">
    <property type="entry name" value="Lg_Ch_AO"/>
    <property type="match status" value="1"/>
</dbReference>
<dbReference type="OrthoDB" id="269227at2759"/>
<feature type="domain" description="Glucose-methanol-choline oxidoreductase C-terminal" evidence="16">
    <location>
        <begin position="615"/>
        <end position="740"/>
    </location>
</feature>
<dbReference type="STRING" id="218851.A0A2G5C635"/>
<dbReference type="FunCoup" id="A0A2G5C635">
    <property type="interactions" value="5"/>
</dbReference>
<evidence type="ECO:0000256" key="11">
    <source>
        <dbReference type="ARBA" id="ARBA00023136"/>
    </source>
</evidence>
<comment type="catalytic activity">
    <reaction evidence="1 12">
        <text>a long-chain primary fatty alcohol + O2 = a long-chain fatty aldehyde + H2O2</text>
        <dbReference type="Rhea" id="RHEA:22756"/>
        <dbReference type="ChEBI" id="CHEBI:15379"/>
        <dbReference type="ChEBI" id="CHEBI:16240"/>
        <dbReference type="ChEBI" id="CHEBI:17176"/>
        <dbReference type="ChEBI" id="CHEBI:77396"/>
        <dbReference type="EC" id="1.1.3.20"/>
    </reaction>
</comment>
<dbReference type="EMBL" id="KZ305106">
    <property type="protein sequence ID" value="PIA26754.1"/>
    <property type="molecule type" value="Genomic_DNA"/>
</dbReference>
<dbReference type="SUPFAM" id="SSF51905">
    <property type="entry name" value="FAD/NAD(P)-binding domain"/>
    <property type="match status" value="1"/>
</dbReference>
<dbReference type="GO" id="GO:0050660">
    <property type="term" value="F:flavin adenine dinucleotide binding"/>
    <property type="evidence" value="ECO:0007669"/>
    <property type="project" value="InterPro"/>
</dbReference>
<keyword evidence="10 12" id="KW-0560">Oxidoreductase</keyword>
<dbReference type="InterPro" id="IPR012400">
    <property type="entry name" value="Long_Oxdase"/>
</dbReference>
<comment type="subcellular location">
    <subcellularLocation>
        <location evidence="3 12">Membrane</location>
    </subcellularLocation>
</comment>
<dbReference type="InParanoid" id="A0A2G5C635"/>
<dbReference type="InterPro" id="IPR036188">
    <property type="entry name" value="FAD/NAD-bd_sf"/>
</dbReference>
<evidence type="ECO:0000313" key="17">
    <source>
        <dbReference type="EMBL" id="PIA26754.1"/>
    </source>
</evidence>
<protein>
    <recommendedName>
        <fullName evidence="5 12">Long-chain-alcohol oxidase</fullName>
        <ecNumber evidence="5 12">1.1.3.20</ecNumber>
    </recommendedName>
</protein>
<evidence type="ECO:0000256" key="4">
    <source>
        <dbReference type="ARBA" id="ARBA00010790"/>
    </source>
</evidence>
<dbReference type="AlphaFoldDB" id="A0A2G5C635"/>
<evidence type="ECO:0000259" key="15">
    <source>
        <dbReference type="Pfam" id="PF00732"/>
    </source>
</evidence>
<evidence type="ECO:0000256" key="6">
    <source>
        <dbReference type="ARBA" id="ARBA00022630"/>
    </source>
</evidence>
<feature type="transmembrane region" description="Helical" evidence="14">
    <location>
        <begin position="138"/>
        <end position="154"/>
    </location>
</feature>
<dbReference type="GO" id="GO:0046577">
    <property type="term" value="F:long-chain-alcohol oxidase activity"/>
    <property type="evidence" value="ECO:0007669"/>
    <property type="project" value="UniProtKB-EC"/>
</dbReference>
<keyword evidence="18" id="KW-1185">Reference proteome</keyword>
<name>A0A2G5C635_AQUCA</name>
<accession>A0A2G5C635</accession>
<evidence type="ECO:0000256" key="3">
    <source>
        <dbReference type="ARBA" id="ARBA00004370"/>
    </source>
</evidence>
<evidence type="ECO:0000256" key="12">
    <source>
        <dbReference type="PIRNR" id="PIRNR028937"/>
    </source>
</evidence>
<sequence>MEPLTTDDGGTHTSGINCHRLLRGGKQPYPHSLSSRQMESLVALCDTFLPSIDASNIKDGDLRRFYKTSASMIGVPEHYGGYLCGTLKNPRLDLLFMVFWLLSTWFGTFIICGTASLSNKFPYFQRFSQVSQKKREEIVLSWSLSYFSILNMLYKCLKYLITRIFFTLVDEKNMNPSWKAIGYCGPDPDFAGRRGQQDEEIEKMYGPLHEVLVDMETPRPKLLHILQQSGFTVTASPDNTSTIHTDVVVVGSGSGGGVVAGVLAKAGYKVLVLEKGNYFARQNLSLLEGPTLDVMYERAGFLAADDLGALILAASTVGGGSAINWSASIRTPTHVINEWSKEYGLELFSGKSYKEALDIICERMGVHEPDLRKEGLSNEVLRKGCLELGYPVNTIPCNAPPDHFCGWCNFGCKDGKKKGTQETWLVDMATSGNGVILPKCRALKILYDKKKGFRNKAKGVVFEFEKEKGEKETHLVLSKVTIAASGALNTPALLLKSGLRNPNIGKHLHIHPSILAWGYFPSDTPLGQSDGNNKKSYEGAIMSAMSTVVGNFDTSGYGAVIQTPSVHPGMHSILTPWVSSIDFKDRMSRYSRTAQIFALARDKGSGSVHQFPNSLEYHLDATDEKNLMRGMEKLLRILAAAGAEEIGTNHVTGERLNVKHASSKEFENFVSKASSRGLEDLSTPITSAHQMGSCRMGIDPKQSVVNQRGETWEVEGLFLADTSVFPTALGVNPMVTVQAISYCTAQFILEFLKGLHH</sequence>
<proteinExistence type="inferred from homology"/>
<keyword evidence="11 12" id="KW-0472">Membrane</keyword>
<evidence type="ECO:0000256" key="13">
    <source>
        <dbReference type="PIRSR" id="PIRSR028937-1"/>
    </source>
</evidence>
<evidence type="ECO:0000256" key="8">
    <source>
        <dbReference type="ARBA" id="ARBA00022827"/>
    </source>
</evidence>
<dbReference type="PANTHER" id="PTHR46056:SF4">
    <property type="entry name" value="LONG-CHAIN-ALCOHOL OXIDASE FAO4A"/>
    <property type="match status" value="1"/>
</dbReference>
<evidence type="ECO:0000259" key="16">
    <source>
        <dbReference type="Pfam" id="PF05199"/>
    </source>
</evidence>
<feature type="domain" description="Glucose-methanol-choline oxidoreductase N-terminal" evidence="15">
    <location>
        <begin position="293"/>
        <end position="512"/>
    </location>
</feature>
<gene>
    <name evidence="17" type="ORF">AQUCO_08900009v1</name>
</gene>
<evidence type="ECO:0000256" key="1">
    <source>
        <dbReference type="ARBA" id="ARBA00000920"/>
    </source>
</evidence>
<dbReference type="Gene3D" id="3.50.50.60">
    <property type="entry name" value="FAD/NAD(P)-binding domain"/>
    <property type="match status" value="2"/>
</dbReference>
<evidence type="ECO:0000256" key="9">
    <source>
        <dbReference type="ARBA" id="ARBA00022989"/>
    </source>
</evidence>
<dbReference type="PANTHER" id="PTHR46056">
    <property type="entry name" value="LONG-CHAIN-ALCOHOL OXIDASE"/>
    <property type="match status" value="1"/>
</dbReference>
<feature type="active site" description="Proton acceptor" evidence="13">
    <location>
        <position position="689"/>
    </location>
</feature>
<evidence type="ECO:0000256" key="14">
    <source>
        <dbReference type="SAM" id="Phobius"/>
    </source>
</evidence>
<keyword evidence="7 14" id="KW-0812">Transmembrane</keyword>
<dbReference type="EC" id="1.1.3.20" evidence="5 12"/>
<dbReference type="Pfam" id="PF05199">
    <property type="entry name" value="GMC_oxred_C"/>
    <property type="match status" value="1"/>
</dbReference>
<organism evidence="17 18">
    <name type="scientific">Aquilegia coerulea</name>
    <name type="common">Rocky mountain columbine</name>
    <dbReference type="NCBI Taxonomy" id="218851"/>
    <lineage>
        <taxon>Eukaryota</taxon>
        <taxon>Viridiplantae</taxon>
        <taxon>Streptophyta</taxon>
        <taxon>Embryophyta</taxon>
        <taxon>Tracheophyta</taxon>
        <taxon>Spermatophyta</taxon>
        <taxon>Magnoliopsida</taxon>
        <taxon>Ranunculales</taxon>
        <taxon>Ranunculaceae</taxon>
        <taxon>Thalictroideae</taxon>
        <taxon>Aquilegia</taxon>
    </lineage>
</organism>
<dbReference type="Pfam" id="PF00732">
    <property type="entry name" value="GMC_oxred_N"/>
    <property type="match status" value="1"/>
</dbReference>
<reference evidence="17 18" key="1">
    <citation type="submission" date="2017-09" db="EMBL/GenBank/DDBJ databases">
        <title>WGS assembly of Aquilegia coerulea Goldsmith.</title>
        <authorList>
            <person name="Hodges S."/>
            <person name="Kramer E."/>
            <person name="Nordborg M."/>
            <person name="Tomkins J."/>
            <person name="Borevitz J."/>
            <person name="Derieg N."/>
            <person name="Yan J."/>
            <person name="Mihaltcheva S."/>
            <person name="Hayes R.D."/>
            <person name="Rokhsar D."/>
        </authorList>
    </citation>
    <scope>NUCLEOTIDE SEQUENCE [LARGE SCALE GENOMIC DNA]</scope>
    <source>
        <strain evidence="18">cv. Goldsmith</strain>
    </source>
</reference>
<comment type="function">
    <text evidence="2 12">Long-chain fatty alcohol oxidase involved in the omega-oxidation pathway of lipid degradation.</text>
</comment>
<dbReference type="InterPro" id="IPR007867">
    <property type="entry name" value="GMC_OxRtase_C"/>
</dbReference>
<evidence type="ECO:0000313" key="18">
    <source>
        <dbReference type="Proteomes" id="UP000230069"/>
    </source>
</evidence>